<evidence type="ECO:0000259" key="3">
    <source>
        <dbReference type="Pfam" id="PF02397"/>
    </source>
</evidence>
<comment type="caution">
    <text evidence="4">The sequence shown here is derived from an EMBL/GenBank/DDBJ whole genome shotgun (WGS) entry which is preliminary data.</text>
</comment>
<dbReference type="GO" id="GO:0016780">
    <property type="term" value="F:phosphotransferase activity, for other substituted phosphate groups"/>
    <property type="evidence" value="ECO:0007669"/>
    <property type="project" value="TreeGrafter"/>
</dbReference>
<dbReference type="Proteomes" id="UP001199750">
    <property type="component" value="Unassembled WGS sequence"/>
</dbReference>
<keyword evidence="2" id="KW-1133">Transmembrane helix</keyword>
<evidence type="ECO:0000256" key="2">
    <source>
        <dbReference type="SAM" id="Phobius"/>
    </source>
</evidence>
<organism evidence="4 5">
    <name type="scientific">Odoribacter splanchnicus</name>
    <dbReference type="NCBI Taxonomy" id="28118"/>
    <lineage>
        <taxon>Bacteria</taxon>
        <taxon>Pseudomonadati</taxon>
        <taxon>Bacteroidota</taxon>
        <taxon>Bacteroidia</taxon>
        <taxon>Bacteroidales</taxon>
        <taxon>Odoribacteraceae</taxon>
        <taxon>Odoribacter</taxon>
    </lineage>
</organism>
<comment type="similarity">
    <text evidence="1">Belongs to the bacterial sugar transferase family.</text>
</comment>
<feature type="domain" description="Bacterial sugar transferase" evidence="3">
    <location>
        <begin position="6"/>
        <end position="66"/>
    </location>
</feature>
<keyword evidence="4" id="KW-0808">Transferase</keyword>
<feature type="transmembrane region" description="Helical" evidence="2">
    <location>
        <begin position="12"/>
        <end position="36"/>
    </location>
</feature>
<dbReference type="PANTHER" id="PTHR30576:SF0">
    <property type="entry name" value="UNDECAPRENYL-PHOSPHATE N-ACETYLGALACTOSAMINYL 1-PHOSPHATE TRANSFERASE-RELATED"/>
    <property type="match status" value="1"/>
</dbReference>
<keyword evidence="2" id="KW-0472">Membrane</keyword>
<reference evidence="4" key="1">
    <citation type="submission" date="2022-01" db="EMBL/GenBank/DDBJ databases">
        <title>Collection of gut derived symbiotic bacterial strains cultured from healthy donors.</title>
        <authorList>
            <person name="Lin H."/>
            <person name="Kohout C."/>
            <person name="Waligurski E."/>
            <person name="Pamer E.G."/>
        </authorList>
    </citation>
    <scope>NUCLEOTIDE SEQUENCE</scope>
    <source>
        <strain evidence="4">DFI.1.149</strain>
    </source>
</reference>
<gene>
    <name evidence="4" type="ORF">L0P03_21810</name>
</gene>
<dbReference type="AlphaFoldDB" id="A0AAW5CIM5"/>
<dbReference type="InterPro" id="IPR003362">
    <property type="entry name" value="Bact_transf"/>
</dbReference>
<name>A0AAW5CIM5_9BACT</name>
<protein>
    <submittedName>
        <fullName evidence="4">Sugar transferase</fullName>
    </submittedName>
</protein>
<dbReference type="EMBL" id="JAKNDN010000165">
    <property type="protein sequence ID" value="MCG4962448.1"/>
    <property type="molecule type" value="Genomic_DNA"/>
</dbReference>
<evidence type="ECO:0000256" key="1">
    <source>
        <dbReference type="ARBA" id="ARBA00006464"/>
    </source>
</evidence>
<keyword evidence="2" id="KW-0812">Transmembrane</keyword>
<sequence length="68" mass="8046">MYKFLKVVFDVLLALIALACVSWLLLPCMLILWCTGEHKVWYLQKRVGYKNRMFSIFKFATMLKNSPN</sequence>
<evidence type="ECO:0000313" key="5">
    <source>
        <dbReference type="Proteomes" id="UP001199750"/>
    </source>
</evidence>
<dbReference type="RefSeq" id="WP_237983113.1">
    <property type="nucleotide sequence ID" value="NZ_JAKNDJ010000166.1"/>
</dbReference>
<feature type="non-terminal residue" evidence="4">
    <location>
        <position position="68"/>
    </location>
</feature>
<evidence type="ECO:0000313" key="4">
    <source>
        <dbReference type="EMBL" id="MCG4962448.1"/>
    </source>
</evidence>
<dbReference type="Pfam" id="PF02397">
    <property type="entry name" value="Bac_transf"/>
    <property type="match status" value="1"/>
</dbReference>
<dbReference type="PANTHER" id="PTHR30576">
    <property type="entry name" value="COLANIC BIOSYNTHESIS UDP-GLUCOSE LIPID CARRIER TRANSFERASE"/>
    <property type="match status" value="1"/>
</dbReference>
<accession>A0AAW5CIM5</accession>
<proteinExistence type="inferred from homology"/>